<dbReference type="InterPro" id="IPR027437">
    <property type="entry name" value="Rbsml_uS13_C"/>
</dbReference>
<evidence type="ECO:0000256" key="4">
    <source>
        <dbReference type="RuleBase" id="RU003830"/>
    </source>
</evidence>
<dbReference type="EMBL" id="MK085999">
    <property type="protein sequence ID" value="QBX98505.1"/>
    <property type="molecule type" value="Genomic_DNA"/>
</dbReference>
<dbReference type="Gene3D" id="4.10.910.10">
    <property type="entry name" value="30s ribosomal protein s13, domain 2"/>
    <property type="match status" value="1"/>
</dbReference>
<dbReference type="PIRSF" id="PIRSF002134">
    <property type="entry name" value="Ribosomal_S13"/>
    <property type="match status" value="1"/>
</dbReference>
<dbReference type="PROSITE" id="PS50159">
    <property type="entry name" value="RIBOSOMAL_S13_2"/>
    <property type="match status" value="1"/>
</dbReference>
<proteinExistence type="inferred from homology"/>
<dbReference type="GO" id="GO:0005739">
    <property type="term" value="C:mitochondrion"/>
    <property type="evidence" value="ECO:0007669"/>
    <property type="project" value="TreeGrafter"/>
</dbReference>
<comment type="similarity">
    <text evidence="1 4">Belongs to the universal ribosomal protein uS13 family.</text>
</comment>
<dbReference type="GO" id="GO:0003735">
    <property type="term" value="F:structural constituent of ribosome"/>
    <property type="evidence" value="ECO:0007669"/>
    <property type="project" value="InterPro"/>
</dbReference>
<dbReference type="SUPFAM" id="SSF46946">
    <property type="entry name" value="S13-like H2TH domain"/>
    <property type="match status" value="1"/>
</dbReference>
<evidence type="ECO:0000313" key="5">
    <source>
        <dbReference type="EMBL" id="QBX98505.1"/>
    </source>
</evidence>
<evidence type="ECO:0000256" key="3">
    <source>
        <dbReference type="ARBA" id="ARBA00023274"/>
    </source>
</evidence>
<gene>
    <name evidence="5" type="primary">rps13</name>
</gene>
<name>A0A4D6C486_9CHLO</name>
<organism evidence="5">
    <name type="scientific">Chloroparvula sp. RCC696</name>
    <dbReference type="NCBI Taxonomy" id="2565275"/>
    <lineage>
        <taxon>Eukaryota</taxon>
        <taxon>Viridiplantae</taxon>
        <taxon>Chlorophyta</taxon>
        <taxon>Chloropicophyceae</taxon>
        <taxon>Chloropicales</taxon>
        <taxon>Chloropicaceae</taxon>
        <taxon>Chloroparvula</taxon>
    </lineage>
</organism>
<protein>
    <submittedName>
        <fullName evidence="5">Ribosomal protein S13</fullName>
    </submittedName>
</protein>
<dbReference type="PANTHER" id="PTHR10871:SF1">
    <property type="entry name" value="SMALL RIBOSOMAL SUBUNIT PROTEIN US13M"/>
    <property type="match status" value="1"/>
</dbReference>
<evidence type="ECO:0000256" key="1">
    <source>
        <dbReference type="ARBA" id="ARBA00008080"/>
    </source>
</evidence>
<keyword evidence="2 4" id="KW-0689">Ribosomal protein</keyword>
<sequence length="122" mass="14067">MAYLHNTYMPGHMPIHQALQRIYGVGRSCALNVCAMCGVSASTRVKDLHTYQLEALGDWIDQLYVTQSNLKRKVRTNMERLVKIGCYRGYRISLGYPSRGQQTQTNAQTARRLRYLKRLTKN</sequence>
<accession>A0A4D6C486</accession>
<dbReference type="GO" id="GO:0003723">
    <property type="term" value="F:RNA binding"/>
    <property type="evidence" value="ECO:0007669"/>
    <property type="project" value="InterPro"/>
</dbReference>
<dbReference type="Gene3D" id="1.10.8.50">
    <property type="match status" value="1"/>
</dbReference>
<dbReference type="PANTHER" id="PTHR10871">
    <property type="entry name" value="30S RIBOSOMAL PROTEIN S13/40S RIBOSOMAL PROTEIN S18"/>
    <property type="match status" value="1"/>
</dbReference>
<evidence type="ECO:0000256" key="2">
    <source>
        <dbReference type="ARBA" id="ARBA00022980"/>
    </source>
</evidence>
<dbReference type="GO" id="GO:0006412">
    <property type="term" value="P:translation"/>
    <property type="evidence" value="ECO:0007669"/>
    <property type="project" value="InterPro"/>
</dbReference>
<dbReference type="GO" id="GO:0015935">
    <property type="term" value="C:small ribosomal subunit"/>
    <property type="evidence" value="ECO:0007669"/>
    <property type="project" value="TreeGrafter"/>
</dbReference>
<geneLocation type="mitochondrion" evidence="5"/>
<dbReference type="AlphaFoldDB" id="A0A4D6C486"/>
<dbReference type="Pfam" id="PF00416">
    <property type="entry name" value="Ribosomal_S13"/>
    <property type="match status" value="1"/>
</dbReference>
<keyword evidence="5" id="KW-0496">Mitochondrion</keyword>
<dbReference type="InterPro" id="IPR010979">
    <property type="entry name" value="Ribosomal_uS13-like_H2TH"/>
</dbReference>
<dbReference type="InterPro" id="IPR001892">
    <property type="entry name" value="Ribosomal_uS13"/>
</dbReference>
<reference evidence="5" key="1">
    <citation type="journal article" date="2019" name="Genome Biol. Evol.">
        <title>Tracing the Evolution of the Plastome and Mitogenome in the Chloropicophyceae Uncovered Convergent tRNA Gene Losses and a Variant Plastid Genetic Code.</title>
        <authorList>
            <person name="Turmel M."/>
            <person name="Dos Santos A.L."/>
            <person name="Otis C."/>
            <person name="Sergerie R."/>
            <person name="Lemieux C."/>
        </authorList>
    </citation>
    <scope>NUCLEOTIDE SEQUENCE</scope>
</reference>
<keyword evidence="3 4" id="KW-0687">Ribonucleoprotein</keyword>